<dbReference type="Pfam" id="PF03372">
    <property type="entry name" value="Exo_endo_phos"/>
    <property type="match status" value="1"/>
</dbReference>
<comment type="caution">
    <text evidence="12">The sequence shown here is derived from an EMBL/GenBank/DDBJ whole genome shotgun (WGS) entry which is preliminary data.</text>
</comment>
<dbReference type="PROSITE" id="PS51318">
    <property type="entry name" value="TAT"/>
    <property type="match status" value="1"/>
</dbReference>
<evidence type="ECO:0000313" key="12">
    <source>
        <dbReference type="EMBL" id="MDS0260680.1"/>
    </source>
</evidence>
<proteinExistence type="predicted"/>
<evidence type="ECO:0000256" key="1">
    <source>
        <dbReference type="ARBA" id="ARBA00001936"/>
    </source>
</evidence>
<evidence type="ECO:0000256" key="6">
    <source>
        <dbReference type="ARBA" id="ARBA00022801"/>
    </source>
</evidence>
<keyword evidence="13" id="KW-1185">Reference proteome</keyword>
<feature type="compositionally biased region" description="Low complexity" evidence="9">
    <location>
        <begin position="370"/>
        <end position="397"/>
    </location>
</feature>
<keyword evidence="6" id="KW-0378">Hydrolase</keyword>
<accession>A0ABU2FFT5</accession>
<dbReference type="InterPro" id="IPR036691">
    <property type="entry name" value="Endo/exonu/phosph_ase_sf"/>
</dbReference>
<evidence type="ECO:0000256" key="2">
    <source>
        <dbReference type="ARBA" id="ARBA00001946"/>
    </source>
</evidence>
<evidence type="ECO:0000259" key="11">
    <source>
        <dbReference type="Pfam" id="PF03372"/>
    </source>
</evidence>
<dbReference type="InterPro" id="IPR005135">
    <property type="entry name" value="Endo/exonuclease/phosphatase"/>
</dbReference>
<dbReference type="SUPFAM" id="SSF56219">
    <property type="entry name" value="DNase I-like"/>
    <property type="match status" value="1"/>
</dbReference>
<dbReference type="PANTHER" id="PTHR15822:SF4">
    <property type="entry name" value="TYROSYL-DNA PHOSPHODIESTERASE 2"/>
    <property type="match status" value="1"/>
</dbReference>
<evidence type="ECO:0000256" key="5">
    <source>
        <dbReference type="ARBA" id="ARBA00022763"/>
    </source>
</evidence>
<dbReference type="EMBL" id="JAMQON010000004">
    <property type="protein sequence ID" value="MDS0260680.1"/>
    <property type="molecule type" value="Genomic_DNA"/>
</dbReference>
<dbReference type="RefSeq" id="WP_310920410.1">
    <property type="nucleotide sequence ID" value="NZ_JAMQON010000004.1"/>
</dbReference>
<keyword evidence="7" id="KW-0460">Magnesium</keyword>
<dbReference type="GO" id="GO:0004519">
    <property type="term" value="F:endonuclease activity"/>
    <property type="evidence" value="ECO:0007669"/>
    <property type="project" value="UniProtKB-KW"/>
</dbReference>
<keyword evidence="12" id="KW-0255">Endonuclease</keyword>
<keyword evidence="10" id="KW-0812">Transmembrane</keyword>
<evidence type="ECO:0000256" key="10">
    <source>
        <dbReference type="SAM" id="Phobius"/>
    </source>
</evidence>
<keyword evidence="3" id="KW-0540">Nuclease</keyword>
<sequence>MPSSDTTRVPLTRRALLGRTAGAAAGIAAATGTAAGSQSAVAAPTVMTQNAYLGFDVAALARAESMADVRRIAGDLFEQVEPERYGARADSFAAAVETNDPAVVALQEVVALRRQQPGDFGTESSEAASEVVVDFLSRIRTALDDRGLDYTVAAEAVTNDVELPAETDDGAVDVRLTDRDVLLVRGDLDTADAVTGTYDAALALPVPGTDRRLVVNRGYAMADVTVDGVEFTAVSTHLESTSATFRRLQARELLDILPADGPVVLGGDINSAPGSGAYELLTDTLTDPYAELRPEADGYTCCQADDLRNDQSQLTRRIDTVLYRGAVSPTSVGRVGHEPGDRVAVAVDGETVRVWPSDHAGVVTTLEIQSTPAEATTPSTAATPSPTASGTPSAPTATGVSAPGFGLLSAVAGLVLGVGTWLRRRSD</sequence>
<keyword evidence="4" id="KW-0479">Metal-binding</keyword>
<dbReference type="PANTHER" id="PTHR15822">
    <property type="entry name" value="TRAF AND TNF RECEPTOR-ASSOCIATED PROTEIN"/>
    <property type="match status" value="1"/>
</dbReference>
<comment type="cofactor">
    <cofactor evidence="1">
        <name>Mn(2+)</name>
        <dbReference type="ChEBI" id="CHEBI:29035"/>
    </cofactor>
</comment>
<evidence type="ECO:0000313" key="13">
    <source>
        <dbReference type="Proteomes" id="UP001259659"/>
    </source>
</evidence>
<dbReference type="InterPro" id="IPR006311">
    <property type="entry name" value="TAT_signal"/>
</dbReference>
<evidence type="ECO:0000256" key="4">
    <source>
        <dbReference type="ARBA" id="ARBA00022723"/>
    </source>
</evidence>
<feature type="domain" description="Endonuclease/exonuclease/phosphatase" evidence="11">
    <location>
        <begin position="81"/>
        <end position="359"/>
    </location>
</feature>
<comment type="cofactor">
    <cofactor evidence="2">
        <name>Mg(2+)</name>
        <dbReference type="ChEBI" id="CHEBI:18420"/>
    </cofactor>
</comment>
<keyword evidence="10" id="KW-0472">Membrane</keyword>
<gene>
    <name evidence="12" type="ORF">NDI56_14835</name>
</gene>
<feature type="transmembrane region" description="Helical" evidence="10">
    <location>
        <begin position="402"/>
        <end position="422"/>
    </location>
</feature>
<evidence type="ECO:0000256" key="9">
    <source>
        <dbReference type="SAM" id="MobiDB-lite"/>
    </source>
</evidence>
<evidence type="ECO:0000256" key="8">
    <source>
        <dbReference type="ARBA" id="ARBA00023204"/>
    </source>
</evidence>
<protein>
    <submittedName>
        <fullName evidence="12">Endonuclease/exonuclease/phosphatase family protein</fullName>
    </submittedName>
</protein>
<evidence type="ECO:0000256" key="7">
    <source>
        <dbReference type="ARBA" id="ARBA00022842"/>
    </source>
</evidence>
<reference evidence="12 13" key="1">
    <citation type="submission" date="2022-06" db="EMBL/GenBank/DDBJ databases">
        <title>Haloarcula sp. a new haloarchaeum isolate from saline soil.</title>
        <authorList>
            <person name="Strakova D."/>
            <person name="Galisteo C."/>
            <person name="Sanchez-Porro C."/>
            <person name="Ventosa A."/>
        </authorList>
    </citation>
    <scope>NUCLEOTIDE SEQUENCE [LARGE SCALE GENOMIC DNA]</scope>
    <source>
        <strain evidence="12 13">S1CR25-12</strain>
    </source>
</reference>
<dbReference type="Gene3D" id="3.60.10.10">
    <property type="entry name" value="Endonuclease/exonuclease/phosphatase"/>
    <property type="match status" value="1"/>
</dbReference>
<organism evidence="12 13">
    <name type="scientific">Haloarcula saliterrae</name>
    <dbReference type="NCBI Taxonomy" id="2950534"/>
    <lineage>
        <taxon>Archaea</taxon>
        <taxon>Methanobacteriati</taxon>
        <taxon>Methanobacteriota</taxon>
        <taxon>Stenosarchaea group</taxon>
        <taxon>Halobacteria</taxon>
        <taxon>Halobacteriales</taxon>
        <taxon>Haloarculaceae</taxon>
        <taxon>Haloarcula</taxon>
    </lineage>
</organism>
<dbReference type="InterPro" id="IPR051547">
    <property type="entry name" value="TDP2-like"/>
</dbReference>
<keyword evidence="5" id="KW-0227">DNA damage</keyword>
<feature type="region of interest" description="Disordered" evidence="9">
    <location>
        <begin position="368"/>
        <end position="397"/>
    </location>
</feature>
<dbReference type="Proteomes" id="UP001259659">
    <property type="component" value="Unassembled WGS sequence"/>
</dbReference>
<keyword evidence="10" id="KW-1133">Transmembrane helix</keyword>
<evidence type="ECO:0000256" key="3">
    <source>
        <dbReference type="ARBA" id="ARBA00022722"/>
    </source>
</evidence>
<keyword evidence="8" id="KW-0234">DNA repair</keyword>
<name>A0ABU2FFT5_9EURY</name>